<dbReference type="SUPFAM" id="SSF52540">
    <property type="entry name" value="P-loop containing nucleoside triphosphate hydrolases"/>
    <property type="match status" value="1"/>
</dbReference>
<protein>
    <submittedName>
        <fullName evidence="1">Adenylate kinase family enzyme</fullName>
    </submittedName>
</protein>
<accession>A0ABU0TJJ5</accession>
<dbReference type="PANTHER" id="PTHR37816">
    <property type="entry name" value="YALI0E33011P"/>
    <property type="match status" value="1"/>
</dbReference>
<dbReference type="EMBL" id="JAUTAL010000001">
    <property type="protein sequence ID" value="MDQ1097176.1"/>
    <property type="molecule type" value="Genomic_DNA"/>
</dbReference>
<keyword evidence="2" id="KW-1185">Reference proteome</keyword>
<organism evidence="1 2">
    <name type="scientific">Chryseobacterium camelliae</name>
    <dbReference type="NCBI Taxonomy" id="1265445"/>
    <lineage>
        <taxon>Bacteria</taxon>
        <taxon>Pseudomonadati</taxon>
        <taxon>Bacteroidota</taxon>
        <taxon>Flavobacteriia</taxon>
        <taxon>Flavobacteriales</taxon>
        <taxon>Weeksellaceae</taxon>
        <taxon>Chryseobacterium group</taxon>
        <taxon>Chryseobacterium</taxon>
    </lineage>
</organism>
<sequence length="178" mass="20790">MISLEHLGTRICIIGPSSGGKSTLAKALAEKLQAEVCHLDQLAHLPGTDWEPRDRILFKKEHDRFLSENNVWIIEGNYSFLMQERFGAATAVIWLDFKVTGSVLRYIIRSFKNSDSRPGNLEGATRQFSFSLIRYIIFRAPKNRGKYRELIANTNVRLLYLNSFRELKDYYRFWKLKR</sequence>
<dbReference type="GO" id="GO:0016301">
    <property type="term" value="F:kinase activity"/>
    <property type="evidence" value="ECO:0007669"/>
    <property type="project" value="UniProtKB-KW"/>
</dbReference>
<dbReference type="Gene3D" id="3.40.50.300">
    <property type="entry name" value="P-loop containing nucleotide triphosphate hydrolases"/>
    <property type="match status" value="1"/>
</dbReference>
<proteinExistence type="predicted"/>
<reference evidence="1 2" key="1">
    <citation type="submission" date="2023-07" db="EMBL/GenBank/DDBJ databases">
        <title>Functional and genomic diversity of the sorghum phyllosphere microbiome.</title>
        <authorList>
            <person name="Shade A."/>
        </authorList>
    </citation>
    <scope>NUCLEOTIDE SEQUENCE [LARGE SCALE GENOMIC DNA]</scope>
    <source>
        <strain evidence="1 2">SORGH_AS_1064</strain>
    </source>
</reference>
<evidence type="ECO:0000313" key="2">
    <source>
        <dbReference type="Proteomes" id="UP001225072"/>
    </source>
</evidence>
<keyword evidence="1" id="KW-0808">Transferase</keyword>
<keyword evidence="1" id="KW-0418">Kinase</keyword>
<dbReference type="InterPro" id="IPR027417">
    <property type="entry name" value="P-loop_NTPase"/>
</dbReference>
<dbReference type="RefSeq" id="WP_307450521.1">
    <property type="nucleotide sequence ID" value="NZ_JAUTAL010000001.1"/>
</dbReference>
<comment type="caution">
    <text evidence="1">The sequence shown here is derived from an EMBL/GenBank/DDBJ whole genome shotgun (WGS) entry which is preliminary data.</text>
</comment>
<dbReference type="PANTHER" id="PTHR37816:SF3">
    <property type="entry name" value="MODULATES DNA TOPOLOGY"/>
    <property type="match status" value="1"/>
</dbReference>
<dbReference type="InterPro" id="IPR052922">
    <property type="entry name" value="Cytidylate_Kinase-2"/>
</dbReference>
<gene>
    <name evidence="1" type="ORF">QE404_002323</name>
</gene>
<evidence type="ECO:0000313" key="1">
    <source>
        <dbReference type="EMBL" id="MDQ1097176.1"/>
    </source>
</evidence>
<name>A0ABU0TJJ5_9FLAO</name>
<dbReference type="Proteomes" id="UP001225072">
    <property type="component" value="Unassembled WGS sequence"/>
</dbReference>